<dbReference type="Pfam" id="PF00239">
    <property type="entry name" value="Resolvase"/>
    <property type="match status" value="1"/>
</dbReference>
<dbReference type="InterPro" id="IPR006119">
    <property type="entry name" value="Resolv_N"/>
</dbReference>
<feature type="domain" description="Recombinase" evidence="3">
    <location>
        <begin position="156"/>
        <end position="260"/>
    </location>
</feature>
<dbReference type="RefSeq" id="WP_264044489.1">
    <property type="nucleotide sequence ID" value="NZ_BAABGF010000043.1"/>
</dbReference>
<dbReference type="Gene3D" id="3.40.50.1390">
    <property type="entry name" value="Resolvase, N-terminal catalytic domain"/>
    <property type="match status" value="1"/>
</dbReference>
<dbReference type="PROSITE" id="PS51737">
    <property type="entry name" value="RECOMBINASE_DNA_BIND"/>
    <property type="match status" value="1"/>
</dbReference>
<evidence type="ECO:0000259" key="2">
    <source>
        <dbReference type="PROSITE" id="PS51736"/>
    </source>
</evidence>
<dbReference type="PANTHER" id="PTHR30461:SF23">
    <property type="entry name" value="DNA RECOMBINASE-RELATED"/>
    <property type="match status" value="1"/>
</dbReference>
<feature type="region of interest" description="Disordered" evidence="1">
    <location>
        <begin position="128"/>
        <end position="152"/>
    </location>
</feature>
<dbReference type="InterPro" id="IPR038109">
    <property type="entry name" value="DNA_bind_recomb_sf"/>
</dbReference>
<evidence type="ECO:0000259" key="3">
    <source>
        <dbReference type="PROSITE" id="PS51737"/>
    </source>
</evidence>
<dbReference type="PANTHER" id="PTHR30461">
    <property type="entry name" value="DNA-INVERTASE FROM LAMBDOID PROPHAGE"/>
    <property type="match status" value="1"/>
</dbReference>
<evidence type="ECO:0000313" key="5">
    <source>
        <dbReference type="Proteomes" id="UP001501417"/>
    </source>
</evidence>
<dbReference type="SMART" id="SM00857">
    <property type="entry name" value="Resolvase"/>
    <property type="match status" value="1"/>
</dbReference>
<sequence length="465" mass="50912">MRTAIYTRISADQTGEGLGVARQLEDCANLAARLGWEVVIRYDDNDLSAFNGKRRPGFETMLADMAGGKFNSLICWHTDRLYRSMRDLERLIDIAERNRITIKTVQGGDLDLSTSAGRMMARILGSVARQESEHTAERRKRANAQKAASGKWQTANRPFGYTQRGVPLEPEATMFRTAVVDVLAGKSIKQVAREWNTTGVTGTRGNKFTAPNVRRLLVNPRYAALNVHNGKVVGPGQWEPLIDADTHRGLVAFLSDESRIICTSFEKKYMGSGVYRCGVCSGPLRHAVAGGRNAGQRKYECRESNSHVVISAQPVDDLVEALVLQLLGDSDIHRRIGTVNDIDTEALYTQRSALQARLDELAAMFAEGVIDGSQLRTGTAQLRTQLAGVDGVLSDLARTSPVAKLLEAKEKLQDAWAASAADIKGKIIDELMVVTVNKATRKGGPGLDPSRIHIEPRLAAVNARH</sequence>
<dbReference type="SUPFAM" id="SSF53041">
    <property type="entry name" value="Resolvase-like"/>
    <property type="match status" value="1"/>
</dbReference>
<dbReference type="InterPro" id="IPR050639">
    <property type="entry name" value="SSR_resolvase"/>
</dbReference>
<dbReference type="Gene3D" id="3.90.1750.20">
    <property type="entry name" value="Putative Large Serine Recombinase, Chain B, Domain 2"/>
    <property type="match status" value="1"/>
</dbReference>
<evidence type="ECO:0000256" key="1">
    <source>
        <dbReference type="SAM" id="MobiDB-lite"/>
    </source>
</evidence>
<protein>
    <submittedName>
        <fullName evidence="4">Recombinase family protein</fullName>
    </submittedName>
</protein>
<dbReference type="PROSITE" id="PS51736">
    <property type="entry name" value="RECOMBINASES_3"/>
    <property type="match status" value="1"/>
</dbReference>
<dbReference type="Proteomes" id="UP001501417">
    <property type="component" value="Unassembled WGS sequence"/>
</dbReference>
<dbReference type="CDD" id="cd00338">
    <property type="entry name" value="Ser_Recombinase"/>
    <property type="match status" value="1"/>
</dbReference>
<feature type="domain" description="Resolvase/invertase-type recombinase catalytic" evidence="2">
    <location>
        <begin position="2"/>
        <end position="150"/>
    </location>
</feature>
<evidence type="ECO:0000313" key="4">
    <source>
        <dbReference type="EMBL" id="GAA4292935.1"/>
    </source>
</evidence>
<proteinExistence type="predicted"/>
<dbReference type="Pfam" id="PF07508">
    <property type="entry name" value="Recombinase"/>
    <property type="match status" value="1"/>
</dbReference>
<keyword evidence="5" id="KW-1185">Reference proteome</keyword>
<dbReference type="InterPro" id="IPR036162">
    <property type="entry name" value="Resolvase-like_N_sf"/>
</dbReference>
<reference evidence="5" key="1">
    <citation type="journal article" date="2019" name="Int. J. Syst. Evol. Microbiol.">
        <title>The Global Catalogue of Microorganisms (GCM) 10K type strain sequencing project: providing services to taxonomists for standard genome sequencing and annotation.</title>
        <authorList>
            <consortium name="The Broad Institute Genomics Platform"/>
            <consortium name="The Broad Institute Genome Sequencing Center for Infectious Disease"/>
            <person name="Wu L."/>
            <person name="Ma J."/>
        </authorList>
    </citation>
    <scope>NUCLEOTIDE SEQUENCE [LARGE SCALE GENOMIC DNA]</scope>
    <source>
        <strain evidence="5">JCM 17782</strain>
    </source>
</reference>
<dbReference type="InterPro" id="IPR011109">
    <property type="entry name" value="DNA_bind_recombinase_dom"/>
</dbReference>
<dbReference type="EMBL" id="BAABGF010000043">
    <property type="protein sequence ID" value="GAA4292935.1"/>
    <property type="molecule type" value="Genomic_DNA"/>
</dbReference>
<comment type="caution">
    <text evidence="4">The sequence shown here is derived from an EMBL/GenBank/DDBJ whole genome shotgun (WGS) entry which is preliminary data.</text>
</comment>
<name>A0ABP8F1Y7_9MYCO</name>
<gene>
    <name evidence="4" type="ORF">GCM10023161_40750</name>
</gene>
<accession>A0ABP8F1Y7</accession>
<organism evidence="4 5">
    <name type="scientific">Mycobacterium paraffinicum</name>
    <dbReference type="NCBI Taxonomy" id="53378"/>
    <lineage>
        <taxon>Bacteria</taxon>
        <taxon>Bacillati</taxon>
        <taxon>Actinomycetota</taxon>
        <taxon>Actinomycetes</taxon>
        <taxon>Mycobacteriales</taxon>
        <taxon>Mycobacteriaceae</taxon>
        <taxon>Mycobacterium</taxon>
    </lineage>
</organism>